<dbReference type="NCBIfam" id="NF045594">
    <property type="entry name" value="flavodox_BilS"/>
    <property type="match status" value="1"/>
</dbReference>
<evidence type="ECO:0000313" key="3">
    <source>
        <dbReference type="Proteomes" id="UP000824160"/>
    </source>
</evidence>
<dbReference type="SUPFAM" id="SSF52218">
    <property type="entry name" value="Flavoproteins"/>
    <property type="match status" value="1"/>
</dbReference>
<dbReference type="GO" id="GO:0009055">
    <property type="term" value="F:electron transfer activity"/>
    <property type="evidence" value="ECO:0007669"/>
    <property type="project" value="InterPro"/>
</dbReference>
<accession>A0A9D1H639</accession>
<dbReference type="GO" id="GO:0010181">
    <property type="term" value="F:FMN binding"/>
    <property type="evidence" value="ECO:0007669"/>
    <property type="project" value="InterPro"/>
</dbReference>
<dbReference type="Proteomes" id="UP000824160">
    <property type="component" value="Unassembled WGS sequence"/>
</dbReference>
<dbReference type="EMBL" id="DVLW01000142">
    <property type="protein sequence ID" value="HIT94565.1"/>
    <property type="molecule type" value="Genomic_DNA"/>
</dbReference>
<evidence type="ECO:0000313" key="2">
    <source>
        <dbReference type="EMBL" id="HIT94565.1"/>
    </source>
</evidence>
<evidence type="ECO:0000259" key="1">
    <source>
        <dbReference type="Pfam" id="PF12641"/>
    </source>
</evidence>
<dbReference type="InterPro" id="IPR054633">
    <property type="entry name" value="BilS"/>
</dbReference>
<dbReference type="InterPro" id="IPR001226">
    <property type="entry name" value="Flavodoxin_CS"/>
</dbReference>
<dbReference type="InterPro" id="IPR029039">
    <property type="entry name" value="Flavoprotein-like_sf"/>
</dbReference>
<dbReference type="Pfam" id="PF12641">
    <property type="entry name" value="Flavodoxin_3"/>
    <property type="match status" value="1"/>
</dbReference>
<proteinExistence type="predicted"/>
<dbReference type="InterPro" id="IPR008254">
    <property type="entry name" value="Flavodoxin/NO_synth"/>
</dbReference>
<sequence length="168" mass="18861">MKYVIVYSSRTGNTRQLAEVIHTLLPEETCLYFGQPGDEAIEKARQAEIIFAGFWTDRGSCDAGMADFLQKCGARRFFLFGTAGFGGSEEYYAQILGNVRKNLSGASRMEGSFVCQGQMPDAVRQRYEAMEPSPTRQQMLENFDRAVGHPNQDDFARLKEAVESLHIN</sequence>
<feature type="domain" description="Flavodoxin-like" evidence="1">
    <location>
        <begin position="5"/>
        <end position="162"/>
    </location>
</feature>
<dbReference type="GO" id="GO:0016651">
    <property type="term" value="F:oxidoreductase activity, acting on NAD(P)H"/>
    <property type="evidence" value="ECO:0007669"/>
    <property type="project" value="UniProtKB-ARBA"/>
</dbReference>
<gene>
    <name evidence="2" type="ORF">IAC43_05225</name>
</gene>
<comment type="caution">
    <text evidence="2">The sequence shown here is derived from an EMBL/GenBank/DDBJ whole genome shotgun (WGS) entry which is preliminary data.</text>
</comment>
<dbReference type="PROSITE" id="PS00201">
    <property type="entry name" value="FLAVODOXIN"/>
    <property type="match status" value="1"/>
</dbReference>
<name>A0A9D1H639_9FIRM</name>
<dbReference type="AlphaFoldDB" id="A0A9D1H639"/>
<reference evidence="2" key="1">
    <citation type="submission" date="2020-10" db="EMBL/GenBank/DDBJ databases">
        <authorList>
            <person name="Gilroy R."/>
        </authorList>
    </citation>
    <scope>NUCLEOTIDE SEQUENCE</scope>
    <source>
        <strain evidence="2">ChiBcec7-5410</strain>
    </source>
</reference>
<dbReference type="Gene3D" id="3.40.50.360">
    <property type="match status" value="1"/>
</dbReference>
<protein>
    <recommendedName>
        <fullName evidence="1">Flavodoxin-like domain-containing protein</fullName>
    </recommendedName>
</protein>
<reference evidence="2" key="2">
    <citation type="journal article" date="2021" name="PeerJ">
        <title>Extensive microbial diversity within the chicken gut microbiome revealed by metagenomics and culture.</title>
        <authorList>
            <person name="Gilroy R."/>
            <person name="Ravi A."/>
            <person name="Getino M."/>
            <person name="Pursley I."/>
            <person name="Horton D.L."/>
            <person name="Alikhan N.F."/>
            <person name="Baker D."/>
            <person name="Gharbi K."/>
            <person name="Hall N."/>
            <person name="Watson M."/>
            <person name="Adriaenssens E.M."/>
            <person name="Foster-Nyarko E."/>
            <person name="Jarju S."/>
            <person name="Secka A."/>
            <person name="Antonio M."/>
            <person name="Oren A."/>
            <person name="Chaudhuri R.R."/>
            <person name="La Ragione R."/>
            <person name="Hildebrand F."/>
            <person name="Pallen M.J."/>
        </authorList>
    </citation>
    <scope>NUCLEOTIDE SEQUENCE</scope>
    <source>
        <strain evidence="2">ChiBcec7-5410</strain>
    </source>
</reference>
<organism evidence="2 3">
    <name type="scientific">Candidatus Faecivivens stercoripullorum</name>
    <dbReference type="NCBI Taxonomy" id="2840805"/>
    <lineage>
        <taxon>Bacteria</taxon>
        <taxon>Bacillati</taxon>
        <taxon>Bacillota</taxon>
        <taxon>Clostridia</taxon>
        <taxon>Eubacteriales</taxon>
        <taxon>Oscillospiraceae</taxon>
        <taxon>Oscillospiraceae incertae sedis</taxon>
        <taxon>Candidatus Faecivivens</taxon>
    </lineage>
</organism>